<reference evidence="10 11" key="1">
    <citation type="journal article" date="2015" name="Environ. Microbiol.">
        <title>Genome analyses suggest the presence of polyploidy and recent human-driven expansions in eight global populations of the honeybee pathogen Nosema ceranae.</title>
        <authorList>
            <person name="Pelin A."/>
            <person name="Selman M."/>
            <person name="Aris-Brosou S."/>
            <person name="Farinelli L."/>
            <person name="Corradi N."/>
        </authorList>
    </citation>
    <scope>NUCLEOTIDE SEQUENCE [LARGE SCALE GENOMIC DNA]</scope>
    <source>
        <strain evidence="10 11">PA08 1199</strain>
    </source>
</reference>
<dbReference type="Pfam" id="PF00125">
    <property type="entry name" value="Histone"/>
    <property type="match status" value="1"/>
</dbReference>
<dbReference type="AlphaFoldDB" id="A0A0F9WH82"/>
<dbReference type="OrthoDB" id="842664at2759"/>
<evidence type="ECO:0000313" key="11">
    <source>
        <dbReference type="Proteomes" id="UP000034350"/>
    </source>
</evidence>
<name>A0A0F9WH82_9MICR</name>
<keyword evidence="5" id="KW-0238">DNA-binding</keyword>
<dbReference type="GO" id="GO:0046982">
    <property type="term" value="F:protein heterodimerization activity"/>
    <property type="evidence" value="ECO:0007669"/>
    <property type="project" value="InterPro"/>
</dbReference>
<comment type="caution">
    <text evidence="10">The sequence shown here is derived from an EMBL/GenBank/DDBJ whole genome shotgun (WGS) entry which is preliminary data.</text>
</comment>
<feature type="region of interest" description="Disordered" evidence="8">
    <location>
        <begin position="1"/>
        <end position="48"/>
    </location>
</feature>
<evidence type="ECO:0000256" key="7">
    <source>
        <dbReference type="ARBA" id="ARBA00023269"/>
    </source>
</evidence>
<gene>
    <name evidence="10" type="ORF">AAJ76_800037613</name>
</gene>
<dbReference type="PANTHER" id="PTHR11426">
    <property type="entry name" value="HISTONE H3"/>
    <property type="match status" value="1"/>
</dbReference>
<evidence type="ECO:0000256" key="4">
    <source>
        <dbReference type="ARBA" id="ARBA00022454"/>
    </source>
</evidence>
<evidence type="ECO:0000256" key="8">
    <source>
        <dbReference type="SAM" id="MobiDB-lite"/>
    </source>
</evidence>
<dbReference type="VEuPathDB" id="MicrosporidiaDB:G9O61_00g012020"/>
<dbReference type="VEuPathDB" id="MicrosporidiaDB:NCER_100435"/>
<dbReference type="GO" id="GO:0005634">
    <property type="term" value="C:nucleus"/>
    <property type="evidence" value="ECO:0007669"/>
    <property type="project" value="UniProtKB-SubCell"/>
</dbReference>
<evidence type="ECO:0000256" key="2">
    <source>
        <dbReference type="ARBA" id="ARBA00004286"/>
    </source>
</evidence>
<dbReference type="SUPFAM" id="SSF47113">
    <property type="entry name" value="Histone-fold"/>
    <property type="match status" value="1"/>
</dbReference>
<dbReference type="Proteomes" id="UP000034350">
    <property type="component" value="Unassembled WGS sequence"/>
</dbReference>
<accession>A0A0F9WH82</accession>
<dbReference type="VEuPathDB" id="MicrosporidiaDB:AAJ76_800037613"/>
<dbReference type="PROSITE" id="PS00322">
    <property type="entry name" value="HISTONE_H3_1"/>
    <property type="match status" value="1"/>
</dbReference>
<comment type="subcellular location">
    <subcellularLocation>
        <location evidence="2">Chromosome</location>
    </subcellularLocation>
    <subcellularLocation>
        <location evidence="1">Nucleus</location>
    </subcellularLocation>
</comment>
<dbReference type="GO" id="GO:0030527">
    <property type="term" value="F:structural constituent of chromatin"/>
    <property type="evidence" value="ECO:0007669"/>
    <property type="project" value="InterPro"/>
</dbReference>
<sequence length="147" mass="16572">MARTKQSAKKTTGGKAPRKQLAAKSTKKTPTGTPGSTEKRTKQRHRSGALVLKEIRRYRKGTECLIRRLPFQRHCRAIVRESNNAAEIRFQGPALAAIQEAVECYLVGLFEDSLLCATHARRCTVMARDILLTLKLRSRVINTWTEP</sequence>
<dbReference type="GeneID" id="36321411"/>
<dbReference type="Gene3D" id="1.10.20.10">
    <property type="entry name" value="Histone, subunit A"/>
    <property type="match status" value="1"/>
</dbReference>
<dbReference type="GO" id="GO:0000786">
    <property type="term" value="C:nucleosome"/>
    <property type="evidence" value="ECO:0007669"/>
    <property type="project" value="UniProtKB-KW"/>
</dbReference>
<dbReference type="PRINTS" id="PR00622">
    <property type="entry name" value="HISTONEH3"/>
</dbReference>
<dbReference type="FunFam" id="1.10.20.10:FF:000085">
    <property type="entry name" value="Histone H3.2"/>
    <property type="match status" value="1"/>
</dbReference>
<dbReference type="InterPro" id="IPR007125">
    <property type="entry name" value="H2A/H2B/H3"/>
</dbReference>
<keyword evidence="7" id="KW-0544">Nucleosome core</keyword>
<evidence type="ECO:0000256" key="6">
    <source>
        <dbReference type="ARBA" id="ARBA00023242"/>
    </source>
</evidence>
<protein>
    <submittedName>
        <fullName evidence="10">Histone H3</fullName>
    </submittedName>
</protein>
<organism evidence="10 11">
    <name type="scientific">Vairimorpha ceranae</name>
    <dbReference type="NCBI Taxonomy" id="40302"/>
    <lineage>
        <taxon>Eukaryota</taxon>
        <taxon>Fungi</taxon>
        <taxon>Fungi incertae sedis</taxon>
        <taxon>Microsporidia</taxon>
        <taxon>Nosematidae</taxon>
        <taxon>Vairimorpha</taxon>
    </lineage>
</organism>
<keyword evidence="6" id="KW-0539">Nucleus</keyword>
<evidence type="ECO:0000313" key="10">
    <source>
        <dbReference type="EMBL" id="KKO75990.1"/>
    </source>
</evidence>
<dbReference type="RefSeq" id="XP_024331732.1">
    <property type="nucleotide sequence ID" value="XM_024476458.1"/>
</dbReference>
<dbReference type="SMART" id="SM00428">
    <property type="entry name" value="H3"/>
    <property type="match status" value="1"/>
</dbReference>
<dbReference type="InterPro" id="IPR000164">
    <property type="entry name" value="Histone_H3/CENP-A"/>
</dbReference>
<keyword evidence="11" id="KW-1185">Reference proteome</keyword>
<dbReference type="GO" id="GO:0003677">
    <property type="term" value="F:DNA binding"/>
    <property type="evidence" value="ECO:0007669"/>
    <property type="project" value="UniProtKB-KW"/>
</dbReference>
<dbReference type="CDD" id="cd22911">
    <property type="entry name" value="HFD_H3"/>
    <property type="match status" value="1"/>
</dbReference>
<feature type="domain" description="Core Histone H2A/H2B/H3" evidence="9">
    <location>
        <begin position="49"/>
        <end position="136"/>
    </location>
</feature>
<evidence type="ECO:0000259" key="9">
    <source>
        <dbReference type="Pfam" id="PF00125"/>
    </source>
</evidence>
<comment type="similarity">
    <text evidence="3">Belongs to the histone H3 family.</text>
</comment>
<dbReference type="EMBL" id="JPQZ01000008">
    <property type="protein sequence ID" value="KKO75990.1"/>
    <property type="molecule type" value="Genomic_DNA"/>
</dbReference>
<evidence type="ECO:0000256" key="1">
    <source>
        <dbReference type="ARBA" id="ARBA00004123"/>
    </source>
</evidence>
<keyword evidence="4" id="KW-0158">Chromosome</keyword>
<evidence type="ECO:0000256" key="3">
    <source>
        <dbReference type="ARBA" id="ARBA00010343"/>
    </source>
</evidence>
<evidence type="ECO:0000256" key="5">
    <source>
        <dbReference type="ARBA" id="ARBA00023125"/>
    </source>
</evidence>
<dbReference type="InterPro" id="IPR009072">
    <property type="entry name" value="Histone-fold"/>
</dbReference>
<dbReference type="OMA" id="ANDCAIH"/>
<proteinExistence type="inferred from homology"/>